<dbReference type="OrthoDB" id="9816001at2"/>
<protein>
    <submittedName>
        <fullName evidence="4">Sialate O-acetylesterase</fullName>
    </submittedName>
</protein>
<feature type="domain" description="Sialate O-acetylesterase" evidence="3">
    <location>
        <begin position="287"/>
        <end position="389"/>
    </location>
</feature>
<organism evidence="4 5">
    <name type="scientific">Lacibacter luteus</name>
    <dbReference type="NCBI Taxonomy" id="2508719"/>
    <lineage>
        <taxon>Bacteria</taxon>
        <taxon>Pseudomonadati</taxon>
        <taxon>Bacteroidota</taxon>
        <taxon>Chitinophagia</taxon>
        <taxon>Chitinophagales</taxon>
        <taxon>Chitinophagaceae</taxon>
        <taxon>Lacibacter</taxon>
    </lineage>
</organism>
<keyword evidence="5" id="KW-1185">Reference proteome</keyword>
<dbReference type="Proteomes" id="UP000290204">
    <property type="component" value="Unassembled WGS sequence"/>
</dbReference>
<dbReference type="GO" id="GO:0001681">
    <property type="term" value="F:sialate O-acetylesterase activity"/>
    <property type="evidence" value="ECO:0007669"/>
    <property type="project" value="InterPro"/>
</dbReference>
<keyword evidence="2" id="KW-0732">Signal</keyword>
<comment type="caution">
    <text evidence="4">The sequence shown here is derived from an EMBL/GenBank/DDBJ whole genome shotgun (WGS) entry which is preliminary data.</text>
</comment>
<dbReference type="PANTHER" id="PTHR22901">
    <property type="entry name" value="SIALATE O-ACETYLESTERASE"/>
    <property type="match status" value="1"/>
</dbReference>
<evidence type="ECO:0000256" key="2">
    <source>
        <dbReference type="SAM" id="SignalP"/>
    </source>
</evidence>
<feature type="signal peptide" evidence="2">
    <location>
        <begin position="1"/>
        <end position="17"/>
    </location>
</feature>
<keyword evidence="1" id="KW-0378">Hydrolase</keyword>
<dbReference type="InterPro" id="IPR036514">
    <property type="entry name" value="SGNH_hydro_sf"/>
</dbReference>
<accession>A0A4Q1CDL7</accession>
<evidence type="ECO:0000259" key="3">
    <source>
        <dbReference type="Pfam" id="PF03629"/>
    </source>
</evidence>
<dbReference type="Pfam" id="PF03629">
    <property type="entry name" value="SASA"/>
    <property type="match status" value="1"/>
</dbReference>
<dbReference type="EMBL" id="SDHW01000008">
    <property type="protein sequence ID" value="RXK57753.1"/>
    <property type="molecule type" value="Genomic_DNA"/>
</dbReference>
<reference evidence="4 5" key="1">
    <citation type="submission" date="2019-01" db="EMBL/GenBank/DDBJ databases">
        <title>Lacibacter sp. strain TTM-7.</title>
        <authorList>
            <person name="Chen W.-M."/>
        </authorList>
    </citation>
    <scope>NUCLEOTIDE SEQUENCE [LARGE SCALE GENOMIC DNA]</scope>
    <source>
        <strain evidence="4 5">TTM-7</strain>
    </source>
</reference>
<sequence length="495" mass="56028">MKYLSFGLLFFPIVATAQFSVATVFSGNMVLQREKPIAVWGKAIPGNTVEVRLGRNRSTTVTKSDSSWIVYLPKQKANTESQTLYVSSADTAVLFSNILIGDVWICSGQSNMEWAMKKEMHWNEEKLKANQPMIRFMNPPPAGRYVYGVAYTDSLTRRLNEDSFYLWNGWELCDSSTVQTMSAVAYYFAKSIVANEHVPIGLINLSIGGAPAETFIRVDAMRNSKQFAEKVKGNWLSNDALPKWMRQRGSENVGNLSFVPADELGPNHAYKPGFAYTAGIEPLLQFPVRGVLWYQGETNAEEIERVNEYRSLIKLLIDDYRLQWKQADMPFYWVQLSSIERPLWHMFRDEQRKLLADVKNGGMAVCSDVGAKNDVHPTNKKAVGERLARWALYTTYGKKEIVPSGPLPVKAVYTNGQVIISFRYADGLQTKNNELLQGFSIDGEEVTEAFIQNKHVLVKTKQKPAYIYYGWQPFSKGNLLNAEQLPASTFKLKVE</sequence>
<dbReference type="SUPFAM" id="SSF52266">
    <property type="entry name" value="SGNH hydrolase"/>
    <property type="match status" value="1"/>
</dbReference>
<evidence type="ECO:0000256" key="1">
    <source>
        <dbReference type="ARBA" id="ARBA00022801"/>
    </source>
</evidence>
<dbReference type="GO" id="GO:0005975">
    <property type="term" value="P:carbohydrate metabolic process"/>
    <property type="evidence" value="ECO:0007669"/>
    <property type="project" value="TreeGrafter"/>
</dbReference>
<proteinExistence type="predicted"/>
<dbReference type="InterPro" id="IPR039329">
    <property type="entry name" value="SIAE"/>
</dbReference>
<dbReference type="Gene3D" id="3.40.50.1110">
    <property type="entry name" value="SGNH hydrolase"/>
    <property type="match status" value="1"/>
</dbReference>
<dbReference type="InterPro" id="IPR005181">
    <property type="entry name" value="SASA"/>
</dbReference>
<evidence type="ECO:0000313" key="5">
    <source>
        <dbReference type="Proteomes" id="UP000290204"/>
    </source>
</evidence>
<dbReference type="AlphaFoldDB" id="A0A4Q1CDL7"/>
<feature type="chain" id="PRO_5020397644" evidence="2">
    <location>
        <begin position="18"/>
        <end position="495"/>
    </location>
</feature>
<gene>
    <name evidence="4" type="ORF">ESA94_19730</name>
</gene>
<dbReference type="PANTHER" id="PTHR22901:SF0">
    <property type="entry name" value="SIALATE O-ACETYLESTERASE"/>
    <property type="match status" value="1"/>
</dbReference>
<dbReference type="RefSeq" id="WP_129132677.1">
    <property type="nucleotide sequence ID" value="NZ_SDHW01000008.1"/>
</dbReference>
<name>A0A4Q1CDL7_9BACT</name>
<evidence type="ECO:0000313" key="4">
    <source>
        <dbReference type="EMBL" id="RXK57753.1"/>
    </source>
</evidence>